<dbReference type="Gene3D" id="3.30.420.10">
    <property type="entry name" value="Ribonuclease H-like superfamily/Ribonuclease H"/>
    <property type="match status" value="1"/>
</dbReference>
<dbReference type="EMBL" id="SDMP01000003">
    <property type="protein sequence ID" value="RYR67783.1"/>
    <property type="molecule type" value="Genomic_DNA"/>
</dbReference>
<organism evidence="2 3">
    <name type="scientific">Arachis hypogaea</name>
    <name type="common">Peanut</name>
    <dbReference type="NCBI Taxonomy" id="3818"/>
    <lineage>
        <taxon>Eukaryota</taxon>
        <taxon>Viridiplantae</taxon>
        <taxon>Streptophyta</taxon>
        <taxon>Embryophyta</taxon>
        <taxon>Tracheophyta</taxon>
        <taxon>Spermatophyta</taxon>
        <taxon>Magnoliopsida</taxon>
        <taxon>eudicotyledons</taxon>
        <taxon>Gunneridae</taxon>
        <taxon>Pentapetalae</taxon>
        <taxon>rosids</taxon>
        <taxon>fabids</taxon>
        <taxon>Fabales</taxon>
        <taxon>Fabaceae</taxon>
        <taxon>Papilionoideae</taxon>
        <taxon>50 kb inversion clade</taxon>
        <taxon>dalbergioids sensu lato</taxon>
        <taxon>Dalbergieae</taxon>
        <taxon>Pterocarpus clade</taxon>
        <taxon>Arachis</taxon>
    </lineage>
</organism>
<dbReference type="InterPro" id="IPR053151">
    <property type="entry name" value="RNase_H-like"/>
</dbReference>
<dbReference type="GO" id="GO:0004523">
    <property type="term" value="F:RNA-DNA hybrid ribonuclease activity"/>
    <property type="evidence" value="ECO:0007669"/>
    <property type="project" value="InterPro"/>
</dbReference>
<gene>
    <name evidence="2" type="ORF">Ahy_A03g014215</name>
</gene>
<evidence type="ECO:0000313" key="2">
    <source>
        <dbReference type="EMBL" id="RYR67783.1"/>
    </source>
</evidence>
<proteinExistence type="predicted"/>
<dbReference type="InterPro" id="IPR044730">
    <property type="entry name" value="RNase_H-like_dom_plant"/>
</dbReference>
<dbReference type="Proteomes" id="UP000289738">
    <property type="component" value="Chromosome A03"/>
</dbReference>
<reference evidence="2 3" key="1">
    <citation type="submission" date="2019-01" db="EMBL/GenBank/DDBJ databases">
        <title>Sequencing of cultivated peanut Arachis hypogaea provides insights into genome evolution and oil improvement.</title>
        <authorList>
            <person name="Chen X."/>
        </authorList>
    </citation>
    <scope>NUCLEOTIDE SEQUENCE [LARGE SCALE GENOMIC DNA]</scope>
    <source>
        <strain evidence="3">cv. Fuhuasheng</strain>
        <tissue evidence="2">Leaves</tissue>
    </source>
</reference>
<dbReference type="PANTHER" id="PTHR47723:SF19">
    <property type="entry name" value="POLYNUCLEOTIDYL TRANSFERASE, RIBONUCLEASE H-LIKE SUPERFAMILY PROTEIN"/>
    <property type="match status" value="1"/>
</dbReference>
<protein>
    <recommendedName>
        <fullName evidence="1">RNase H type-1 domain-containing protein</fullName>
    </recommendedName>
</protein>
<dbReference type="STRING" id="3818.A0A445DX79"/>
<keyword evidence="3" id="KW-1185">Reference proteome</keyword>
<name>A0A445DX79_ARAHY</name>
<evidence type="ECO:0000313" key="3">
    <source>
        <dbReference type="Proteomes" id="UP000289738"/>
    </source>
</evidence>
<dbReference type="GO" id="GO:0003676">
    <property type="term" value="F:nucleic acid binding"/>
    <property type="evidence" value="ECO:0007669"/>
    <property type="project" value="InterPro"/>
</dbReference>
<comment type="caution">
    <text evidence="2">The sequence shown here is derived from an EMBL/GenBank/DDBJ whole genome shotgun (WGS) entry which is preliminary data.</text>
</comment>
<dbReference type="InterPro" id="IPR012337">
    <property type="entry name" value="RNaseH-like_sf"/>
</dbReference>
<evidence type="ECO:0000259" key="1">
    <source>
        <dbReference type="Pfam" id="PF13456"/>
    </source>
</evidence>
<dbReference type="InterPro" id="IPR002156">
    <property type="entry name" value="RNaseH_domain"/>
</dbReference>
<dbReference type="CDD" id="cd06222">
    <property type="entry name" value="RNase_H_like"/>
    <property type="match status" value="1"/>
</dbReference>
<feature type="domain" description="RNase H type-1" evidence="1">
    <location>
        <begin position="84"/>
        <end position="204"/>
    </location>
</feature>
<accession>A0A445DX79</accession>
<dbReference type="Pfam" id="PF13456">
    <property type="entry name" value="RVT_3"/>
    <property type="match status" value="1"/>
</dbReference>
<dbReference type="AlphaFoldDB" id="A0A445DX79"/>
<dbReference type="PANTHER" id="PTHR47723">
    <property type="entry name" value="OS05G0353850 PROTEIN"/>
    <property type="match status" value="1"/>
</dbReference>
<dbReference type="SUPFAM" id="SSF53098">
    <property type="entry name" value="Ribonuclease H-like"/>
    <property type="match status" value="1"/>
</dbReference>
<sequence length="240" mass="27036">MDWLIRNLSTPGDWPVQFGVTLSSLNKQVFEGKSSNPHGVAVSINSRSYEFGLVMKASITPKKSNANSDLIRWYPSNERFVKINVDGSFFNQTWNGICGGVVRNHLGRFITGFSCNLGGCSIMQAELWGIIKGLQFATTNEFHHVIIELDFEMVINFIRNGCPTQHMCETLLKDITILVKRIFQVHWNHIFREANLVADILAKKGQELFYGLHVFYAPPPDTSQALSSDAMGILRLRDGK</sequence>
<dbReference type="InterPro" id="IPR036397">
    <property type="entry name" value="RNaseH_sf"/>
</dbReference>